<dbReference type="Proteomes" id="UP000325002">
    <property type="component" value="Unassembled WGS sequence"/>
</dbReference>
<accession>A0A5C8EQ68</accession>
<feature type="region of interest" description="Disordered" evidence="1">
    <location>
        <begin position="27"/>
        <end position="46"/>
    </location>
</feature>
<organism evidence="3 4">
    <name type="scientific">Brachyspira aalborgi</name>
    <dbReference type="NCBI Taxonomy" id="29522"/>
    <lineage>
        <taxon>Bacteria</taxon>
        <taxon>Pseudomonadati</taxon>
        <taxon>Spirochaetota</taxon>
        <taxon>Spirochaetia</taxon>
        <taxon>Brachyspirales</taxon>
        <taxon>Brachyspiraceae</taxon>
        <taxon>Brachyspira</taxon>
    </lineage>
</organism>
<dbReference type="RefSeq" id="WP_147778568.1">
    <property type="nucleotide sequence ID" value="NZ_SAYD01000018.1"/>
</dbReference>
<feature type="signal peptide" evidence="2">
    <location>
        <begin position="1"/>
        <end position="21"/>
    </location>
</feature>
<dbReference type="InterPro" id="IPR012899">
    <property type="entry name" value="LTXXQ"/>
</dbReference>
<dbReference type="EMBL" id="SAYD01000018">
    <property type="protein sequence ID" value="TXJ39121.1"/>
    <property type="molecule type" value="Genomic_DNA"/>
</dbReference>
<protein>
    <recommendedName>
        <fullName evidence="5">Periplasmic heavy metal sensor</fullName>
    </recommendedName>
</protein>
<dbReference type="Gene3D" id="1.20.120.1490">
    <property type="match status" value="1"/>
</dbReference>
<evidence type="ECO:0000313" key="3">
    <source>
        <dbReference type="EMBL" id="TXJ39121.1"/>
    </source>
</evidence>
<evidence type="ECO:0000256" key="2">
    <source>
        <dbReference type="SAM" id="SignalP"/>
    </source>
</evidence>
<evidence type="ECO:0000313" key="4">
    <source>
        <dbReference type="Proteomes" id="UP000325002"/>
    </source>
</evidence>
<proteinExistence type="predicted"/>
<name>A0A5C8EQ68_9SPIR</name>
<evidence type="ECO:0008006" key="5">
    <source>
        <dbReference type="Google" id="ProtNLM"/>
    </source>
</evidence>
<keyword evidence="2" id="KW-0732">Signal</keyword>
<reference evidence="3 4" key="1">
    <citation type="journal article" date="1992" name="Lakartidningen">
        <title>[Penicillin V and not amoxicillin is the first choice preparation in acute otitis].</title>
        <authorList>
            <person name="Kamme C."/>
            <person name="Lundgren K."/>
            <person name="Prellner K."/>
        </authorList>
    </citation>
    <scope>NUCLEOTIDE SEQUENCE [LARGE SCALE GENOMIC DNA]</scope>
    <source>
        <strain evidence="3 4">PC3997IV</strain>
    </source>
</reference>
<dbReference type="AlphaFoldDB" id="A0A5C8EQ68"/>
<sequence length="151" mass="18232">MFKKFLTTIILSMLVVSSVFAQPPTPPSENGYAPMPPTHRHGRQHHRHIHGIRGLEWINLTEEQINEINKIDYDYENKIREAEYRKRGIDYEFEFEREKADIDLKTIKDLINQRKDIEKEIDYLRIEKEVSIFNVLTAEQKEQINRIRYYR</sequence>
<evidence type="ECO:0000256" key="1">
    <source>
        <dbReference type="SAM" id="MobiDB-lite"/>
    </source>
</evidence>
<feature type="chain" id="PRO_5023013121" description="Periplasmic heavy metal sensor" evidence="2">
    <location>
        <begin position="22"/>
        <end position="151"/>
    </location>
</feature>
<dbReference type="GO" id="GO:0042597">
    <property type="term" value="C:periplasmic space"/>
    <property type="evidence" value="ECO:0007669"/>
    <property type="project" value="InterPro"/>
</dbReference>
<comment type="caution">
    <text evidence="3">The sequence shown here is derived from an EMBL/GenBank/DDBJ whole genome shotgun (WGS) entry which is preliminary data.</text>
</comment>
<gene>
    <name evidence="3" type="ORF">EPJ81_08395</name>
</gene>
<dbReference type="Pfam" id="PF07813">
    <property type="entry name" value="LTXXQ"/>
    <property type="match status" value="1"/>
</dbReference>